<keyword evidence="2" id="KW-1185">Reference proteome</keyword>
<evidence type="ECO:0000313" key="2">
    <source>
        <dbReference type="Proteomes" id="UP000439903"/>
    </source>
</evidence>
<proteinExistence type="predicted"/>
<dbReference type="OrthoDB" id="10258955at2759"/>
<dbReference type="AlphaFoldDB" id="A0A8H3XC55"/>
<accession>A0A8H3XC55</accession>
<organism evidence="1 2">
    <name type="scientific">Gigaspora margarita</name>
    <dbReference type="NCBI Taxonomy" id="4874"/>
    <lineage>
        <taxon>Eukaryota</taxon>
        <taxon>Fungi</taxon>
        <taxon>Fungi incertae sedis</taxon>
        <taxon>Mucoromycota</taxon>
        <taxon>Glomeromycotina</taxon>
        <taxon>Glomeromycetes</taxon>
        <taxon>Diversisporales</taxon>
        <taxon>Gigasporaceae</taxon>
        <taxon>Gigaspora</taxon>
    </lineage>
</organism>
<protein>
    <submittedName>
        <fullName evidence="1">Composite domain of metallo-dependent hydrolase</fullName>
    </submittedName>
</protein>
<sequence>MGGDKFNLMGGEAFVIKMRPVDAVSVDDKKQYDCYKINNYEKLNTYFPEDLHLESLMAYDIENFFKHLTYEAAKAYNYVPDEHHSLAAITSVLAKELGLDHQIGQISLEYDADVVV</sequence>
<comment type="caution">
    <text evidence="1">The sequence shown here is derived from an EMBL/GenBank/DDBJ whole genome shotgun (WGS) entry which is preliminary data.</text>
</comment>
<name>A0A8H3XC55_GIGMA</name>
<evidence type="ECO:0000313" key="1">
    <source>
        <dbReference type="EMBL" id="KAF0444667.1"/>
    </source>
</evidence>
<reference evidence="1 2" key="1">
    <citation type="journal article" date="2019" name="Environ. Microbiol.">
        <title>At the nexus of three kingdoms: the genome of the mycorrhizal fungus Gigaspora margarita provides insights into plant, endobacterial and fungal interactions.</title>
        <authorList>
            <person name="Venice F."/>
            <person name="Ghignone S."/>
            <person name="Salvioli di Fossalunga A."/>
            <person name="Amselem J."/>
            <person name="Novero M."/>
            <person name="Xianan X."/>
            <person name="Sedzielewska Toro K."/>
            <person name="Morin E."/>
            <person name="Lipzen A."/>
            <person name="Grigoriev I.V."/>
            <person name="Henrissat B."/>
            <person name="Martin F.M."/>
            <person name="Bonfante P."/>
        </authorList>
    </citation>
    <scope>NUCLEOTIDE SEQUENCE [LARGE SCALE GENOMIC DNA]</scope>
    <source>
        <strain evidence="1 2">BEG34</strain>
    </source>
</reference>
<gene>
    <name evidence="1" type="ORF">F8M41_003352</name>
</gene>
<dbReference type="Proteomes" id="UP000439903">
    <property type="component" value="Unassembled WGS sequence"/>
</dbReference>
<dbReference type="GO" id="GO:0016787">
    <property type="term" value="F:hydrolase activity"/>
    <property type="evidence" value="ECO:0007669"/>
    <property type="project" value="UniProtKB-KW"/>
</dbReference>
<keyword evidence="1" id="KW-0378">Hydrolase</keyword>
<dbReference type="EMBL" id="WTPW01001295">
    <property type="protein sequence ID" value="KAF0444667.1"/>
    <property type="molecule type" value="Genomic_DNA"/>
</dbReference>